<dbReference type="Proteomes" id="UP000294668">
    <property type="component" value="Unassembled WGS sequence"/>
</dbReference>
<evidence type="ECO:0000313" key="2">
    <source>
        <dbReference type="EMBL" id="GAW71496.1"/>
    </source>
</evidence>
<dbReference type="Proteomes" id="UP000214739">
    <property type="component" value="Unassembled WGS sequence"/>
</dbReference>
<proteinExistence type="predicted"/>
<feature type="transmembrane region" description="Helical" evidence="1">
    <location>
        <begin position="20"/>
        <end position="39"/>
    </location>
</feature>
<evidence type="ECO:0000313" key="4">
    <source>
        <dbReference type="Proteomes" id="UP000214739"/>
    </source>
</evidence>
<sequence>MTVKSNQVNQHHQVLRASLALLGLTLFAVGIWATILLVLTTKISVALILVLGGGWAVLFCIGAGLVILWRLIQRPQQVSLAVHRLRWLLGIITVIIATMSLTFAYIWAKSGDAPGLIFIGLFLSAMPFACWVVVSVWQTTLKSPK</sequence>
<evidence type="ECO:0000313" key="3">
    <source>
        <dbReference type="EMBL" id="TDG92282.1"/>
    </source>
</evidence>
<evidence type="ECO:0000256" key="1">
    <source>
        <dbReference type="SAM" id="Phobius"/>
    </source>
</evidence>
<organism evidence="2 4">
    <name type="scientific">Lentilactobacillus parakefiri</name>
    <dbReference type="NCBI Taxonomy" id="152332"/>
    <lineage>
        <taxon>Bacteria</taxon>
        <taxon>Bacillati</taxon>
        <taxon>Bacillota</taxon>
        <taxon>Bacilli</taxon>
        <taxon>Lactobacillales</taxon>
        <taxon>Lactobacillaceae</taxon>
        <taxon>Lentilactobacillus</taxon>
    </lineage>
</organism>
<keyword evidence="1" id="KW-0812">Transmembrane</keyword>
<keyword evidence="1" id="KW-1133">Transmembrane helix</keyword>
<feature type="transmembrane region" description="Helical" evidence="1">
    <location>
        <begin position="45"/>
        <end position="72"/>
    </location>
</feature>
<reference evidence="3" key="3">
    <citation type="submission" date="2019-02" db="EMBL/GenBank/DDBJ databases">
        <authorList>
            <person name="Buron G."/>
            <person name="Chaylann A."/>
            <person name="Dolejs I."/>
            <person name="Forster J."/>
            <person name="Miks M.H."/>
        </authorList>
    </citation>
    <scope>NUCLEOTIDE SEQUENCE</scope>
    <source>
        <strain evidence="3">DSM 10551</strain>
    </source>
</reference>
<keyword evidence="5" id="KW-1185">Reference proteome</keyword>
<keyword evidence="1" id="KW-0472">Membrane</keyword>
<feature type="transmembrane region" description="Helical" evidence="1">
    <location>
        <begin position="113"/>
        <end position="137"/>
    </location>
</feature>
<dbReference type="EMBL" id="BDGB01000032">
    <property type="protein sequence ID" value="GAW71496.1"/>
    <property type="molecule type" value="Genomic_DNA"/>
</dbReference>
<dbReference type="AlphaFoldDB" id="A0A224V3P9"/>
<dbReference type="RefSeq" id="WP_057961385.1">
    <property type="nucleotide sequence ID" value="NZ_BAAAXO010000070.1"/>
</dbReference>
<reference evidence="3 5" key="2">
    <citation type="journal article" date="2019" name="Appl. Microbiol. Biotechnol.">
        <title>Uncovering carbohydrate metabolism through a genotype-phenotype association study of 56 lactic acid bacteria genomes.</title>
        <authorList>
            <person name="Buron-Moles G."/>
            <person name="Chailyan A."/>
            <person name="Dolejs I."/>
            <person name="Forster J."/>
            <person name="Miks M.H."/>
        </authorList>
    </citation>
    <scope>NUCLEOTIDE SEQUENCE [LARGE SCALE GENOMIC DNA]</scope>
    <source>
        <strain evidence="3 5">DSM 10551</strain>
    </source>
</reference>
<name>A0A224V3P9_9LACO</name>
<accession>A0A224V3P9</accession>
<protein>
    <submittedName>
        <fullName evidence="2">Uncharacterized protein</fullName>
    </submittedName>
</protein>
<comment type="caution">
    <text evidence="2">The sequence shown here is derived from an EMBL/GenBank/DDBJ whole genome shotgun (WGS) entry which is preliminary data.</text>
</comment>
<evidence type="ECO:0000313" key="5">
    <source>
        <dbReference type="Proteomes" id="UP000294668"/>
    </source>
</evidence>
<dbReference type="EMBL" id="PUFL01000044">
    <property type="protein sequence ID" value="TDG92282.1"/>
    <property type="molecule type" value="Genomic_DNA"/>
</dbReference>
<dbReference type="OrthoDB" id="2327545at2"/>
<reference evidence="2 4" key="1">
    <citation type="journal article" date="2017" name="Biosci Microbiota Food Health">
        <title>Genomic characterization reconfirms the taxonomic status of Lactobacillus parakefiri.</title>
        <authorList>
            <person name="Tanizawa Y."/>
            <person name="Kobayashi H."/>
            <person name="Kaminuma E."/>
            <person name="Sakamoto M."/>
            <person name="Ohkuma M."/>
            <person name="Nakamura Y."/>
            <person name="Arita M."/>
            <person name="Tohno M."/>
        </authorList>
    </citation>
    <scope>NUCLEOTIDE SEQUENCE [LARGE SCALE GENOMIC DNA]</scope>
    <source>
        <strain evidence="2 4">JCM 8573</strain>
    </source>
</reference>
<gene>
    <name evidence="3" type="ORF">C5L28_002013</name>
    <name evidence="2" type="ORF">LPKJCM_00577</name>
</gene>
<feature type="transmembrane region" description="Helical" evidence="1">
    <location>
        <begin position="84"/>
        <end position="107"/>
    </location>
</feature>